<dbReference type="PANTHER" id="PTHR42891">
    <property type="entry name" value="D-GLYCERO-BETA-D-MANNO-HEPTOSE-1,7-BISPHOSPHATE 7-PHOSPHATASE"/>
    <property type="match status" value="1"/>
</dbReference>
<keyword evidence="3" id="KW-0963">Cytoplasm</keyword>
<dbReference type="SUPFAM" id="SSF56784">
    <property type="entry name" value="HAD-like"/>
    <property type="match status" value="1"/>
</dbReference>
<gene>
    <name evidence="8" type="primary">gmhB</name>
    <name evidence="8" type="ORF">SPSIL_055550</name>
</gene>
<comment type="similarity">
    <text evidence="2">Belongs to the GmhB family.</text>
</comment>
<dbReference type="NCBIfam" id="TIGR00213">
    <property type="entry name" value="GmhB_yaeD"/>
    <property type="match status" value="1"/>
</dbReference>
<evidence type="ECO:0000313" key="9">
    <source>
        <dbReference type="Proteomes" id="UP000216752"/>
    </source>
</evidence>
<dbReference type="EMBL" id="CP155573">
    <property type="protein sequence ID" value="XFO69323.1"/>
    <property type="molecule type" value="Genomic_DNA"/>
</dbReference>
<proteinExistence type="inferred from homology"/>
<sequence>MVDHQPAPKMLHRIDTTASSLDTISRPAVFFDRDGVLNVNLGFVYLPEDFQWIDGAIKTIKYFNNAKYLVFVVTNQSGVARGYYTENDVQQLHKWMNAELAKQAAHIDAFYYCPHYPDAKLEQYREVCQCRKPMPGLIQQAIREWPVKPTKSFLIGDMDTDLKAAATAGIKGYLFNEENLFNFSTRVGLIKQ</sequence>
<evidence type="ECO:0000256" key="1">
    <source>
        <dbReference type="ARBA" id="ARBA00004496"/>
    </source>
</evidence>
<evidence type="ECO:0000256" key="4">
    <source>
        <dbReference type="ARBA" id="ARBA00022723"/>
    </source>
</evidence>
<dbReference type="Gene3D" id="3.40.50.1000">
    <property type="entry name" value="HAD superfamily/HAD-like"/>
    <property type="match status" value="1"/>
</dbReference>
<comment type="subcellular location">
    <subcellularLocation>
        <location evidence="1">Cytoplasm</location>
    </subcellularLocation>
</comment>
<dbReference type="GO" id="GO:0034200">
    <property type="term" value="F:D-glycero-beta-D-manno-heptose 1,7-bisphosphate 7-phosphatase activity"/>
    <property type="evidence" value="ECO:0007669"/>
    <property type="project" value="UniProtKB-EC"/>
</dbReference>
<accession>A0ABZ3IUZ1</accession>
<dbReference type="Proteomes" id="UP000216752">
    <property type="component" value="Chromosome"/>
</dbReference>
<keyword evidence="9" id="KW-1185">Reference proteome</keyword>
<evidence type="ECO:0000256" key="5">
    <source>
        <dbReference type="ARBA" id="ARBA00022801"/>
    </source>
</evidence>
<dbReference type="NCBIfam" id="TIGR01662">
    <property type="entry name" value="HAD-SF-IIIA"/>
    <property type="match status" value="1"/>
</dbReference>
<keyword evidence="4" id="KW-0479">Metal-binding</keyword>
<dbReference type="NCBIfam" id="TIGR01656">
    <property type="entry name" value="Histidinol-ppas"/>
    <property type="match status" value="1"/>
</dbReference>
<protein>
    <recommendedName>
        <fullName evidence="7">D,D-heptose 1,7-bisphosphate phosphatase</fullName>
    </recommendedName>
</protein>
<keyword evidence="5 8" id="KW-0378">Hydrolase</keyword>
<dbReference type="InterPro" id="IPR004446">
    <property type="entry name" value="Heptose_bisP_phosphatase"/>
</dbReference>
<evidence type="ECO:0000256" key="7">
    <source>
        <dbReference type="ARBA" id="ARBA00031828"/>
    </source>
</evidence>
<organism evidence="8 9">
    <name type="scientific">Sporomusa silvacetica DSM 10669</name>
    <dbReference type="NCBI Taxonomy" id="1123289"/>
    <lineage>
        <taxon>Bacteria</taxon>
        <taxon>Bacillati</taxon>
        <taxon>Bacillota</taxon>
        <taxon>Negativicutes</taxon>
        <taxon>Selenomonadales</taxon>
        <taxon>Sporomusaceae</taxon>
        <taxon>Sporomusa</taxon>
    </lineage>
</organism>
<evidence type="ECO:0000256" key="3">
    <source>
        <dbReference type="ARBA" id="ARBA00022490"/>
    </source>
</evidence>
<dbReference type="InterPro" id="IPR006543">
    <property type="entry name" value="Histidinol-phos"/>
</dbReference>
<reference evidence="8" key="1">
    <citation type="submission" date="2024-05" db="EMBL/GenBank/DDBJ databases">
        <title>Isolation and characterization of Sporomusa carbonis sp. nov., a carboxydotrophic hydrogenogen in the genus of Sporomusa isolated from a charcoal burning pile.</title>
        <authorList>
            <person name="Boeer T."/>
            <person name="Rosenbaum F."/>
            <person name="Eysell L."/>
            <person name="Mueller V."/>
            <person name="Daniel R."/>
            <person name="Poehlein A."/>
        </authorList>
    </citation>
    <scope>NUCLEOTIDE SEQUENCE [LARGE SCALE GENOMIC DNA]</scope>
    <source>
        <strain evidence="8">DSM 10669</strain>
    </source>
</reference>
<dbReference type="PANTHER" id="PTHR42891:SF1">
    <property type="entry name" value="D-GLYCERO-BETA-D-MANNO-HEPTOSE-1,7-BISPHOSPHATE 7-PHOSPHATASE"/>
    <property type="match status" value="1"/>
</dbReference>
<name>A0ABZ3IUZ1_9FIRM</name>
<dbReference type="Pfam" id="PF13242">
    <property type="entry name" value="Hydrolase_like"/>
    <property type="match status" value="1"/>
</dbReference>
<evidence type="ECO:0000313" key="8">
    <source>
        <dbReference type="EMBL" id="XFO69323.1"/>
    </source>
</evidence>
<evidence type="ECO:0000256" key="6">
    <source>
        <dbReference type="ARBA" id="ARBA00023277"/>
    </source>
</evidence>
<evidence type="ECO:0000256" key="2">
    <source>
        <dbReference type="ARBA" id="ARBA00005628"/>
    </source>
</evidence>
<dbReference type="InterPro" id="IPR023214">
    <property type="entry name" value="HAD_sf"/>
</dbReference>
<dbReference type="InterPro" id="IPR006549">
    <property type="entry name" value="HAD-SF_hydro_IIIA"/>
</dbReference>
<dbReference type="InterPro" id="IPR036412">
    <property type="entry name" value="HAD-like_sf"/>
</dbReference>
<dbReference type="CDD" id="cd07503">
    <property type="entry name" value="HAD_HisB-N"/>
    <property type="match status" value="1"/>
</dbReference>
<keyword evidence="6" id="KW-0119">Carbohydrate metabolism</keyword>